<sequence length="269" mass="30180">MIQVRVICLVKFVPDVEAFQYDSEKKQLIRENVKTIINPDDASALAATLRLKKQYGLSVELVTMGPVSVKPKLRDYIRIGADKAVLISDAAYSGSDTYATSLILGDYLRQAKADIILTGTHTIDGDTAHVPAQIAERIDYSFLSGITKLEEQCMKDHTILCSVESDECILHYSLELPALLAVSRESRYSPPYVSYADLDRYVDDKIEVVTNAGLNIHEERIGLKGSRTRVVDTYTKALETRQRTIVSTDDEGIEYVYQFLKEKGFVDEE</sequence>
<dbReference type="GO" id="GO:0009055">
    <property type="term" value="F:electron transfer activity"/>
    <property type="evidence" value="ECO:0007669"/>
    <property type="project" value="InterPro"/>
</dbReference>
<evidence type="ECO:0000256" key="1">
    <source>
        <dbReference type="ARBA" id="ARBA00042002"/>
    </source>
</evidence>
<keyword evidence="4" id="KW-1185">Reference proteome</keyword>
<dbReference type="PIRSF" id="PIRSF000090">
    <property type="entry name" value="Beta-ETF"/>
    <property type="match status" value="1"/>
</dbReference>
<protein>
    <recommendedName>
        <fullName evidence="1">Electron transfer flavoprotein small subunit</fullName>
    </recommendedName>
</protein>
<dbReference type="STRING" id="553973.CLOHYLEM_05065"/>
<evidence type="ECO:0000313" key="4">
    <source>
        <dbReference type="Proteomes" id="UP000004893"/>
    </source>
</evidence>
<dbReference type="Proteomes" id="UP000004893">
    <property type="component" value="Unassembled WGS sequence"/>
</dbReference>
<dbReference type="Gene3D" id="3.40.50.620">
    <property type="entry name" value="HUPs"/>
    <property type="match status" value="1"/>
</dbReference>
<dbReference type="eggNOG" id="COG2086">
    <property type="taxonomic scope" value="Bacteria"/>
</dbReference>
<organism evidence="3 4">
    <name type="scientific">[Clostridium] hylemonae DSM 15053</name>
    <dbReference type="NCBI Taxonomy" id="553973"/>
    <lineage>
        <taxon>Bacteria</taxon>
        <taxon>Bacillati</taxon>
        <taxon>Bacillota</taxon>
        <taxon>Clostridia</taxon>
        <taxon>Lachnospirales</taxon>
        <taxon>Lachnospiraceae</taxon>
    </lineage>
</organism>
<dbReference type="EMBL" id="ABYI02000018">
    <property type="protein sequence ID" value="EEG75104.1"/>
    <property type="molecule type" value="Genomic_DNA"/>
</dbReference>
<evidence type="ECO:0000259" key="2">
    <source>
        <dbReference type="SMART" id="SM00893"/>
    </source>
</evidence>
<gene>
    <name evidence="3" type="ORF">CLOHYLEM_05065</name>
</gene>
<dbReference type="PANTHER" id="PTHR21294">
    <property type="entry name" value="ELECTRON TRANSFER FLAVOPROTEIN BETA-SUBUNIT"/>
    <property type="match status" value="1"/>
</dbReference>
<dbReference type="AlphaFoldDB" id="C0BZ26"/>
<comment type="caution">
    <text evidence="3">The sequence shown here is derived from an EMBL/GenBank/DDBJ whole genome shotgun (WGS) entry which is preliminary data.</text>
</comment>
<name>C0BZ26_9FIRM</name>
<dbReference type="Pfam" id="PF01012">
    <property type="entry name" value="ETF"/>
    <property type="match status" value="1"/>
</dbReference>
<reference evidence="3" key="1">
    <citation type="submission" date="2009-02" db="EMBL/GenBank/DDBJ databases">
        <authorList>
            <person name="Fulton L."/>
            <person name="Clifton S."/>
            <person name="Fulton B."/>
            <person name="Xu J."/>
            <person name="Minx P."/>
            <person name="Pepin K.H."/>
            <person name="Johnson M."/>
            <person name="Bhonagiri V."/>
            <person name="Nash W.E."/>
            <person name="Mardis E.R."/>
            <person name="Wilson R.K."/>
        </authorList>
    </citation>
    <scope>NUCLEOTIDE SEQUENCE [LARGE SCALE GENOMIC DNA]</scope>
    <source>
        <strain evidence="3">DSM 15053</strain>
    </source>
</reference>
<reference evidence="3" key="2">
    <citation type="submission" date="2013-06" db="EMBL/GenBank/DDBJ databases">
        <title>Draft genome sequence of Clostridium hylemonae (DSM 15053).</title>
        <authorList>
            <person name="Sudarsanam P."/>
            <person name="Ley R."/>
            <person name="Guruge J."/>
            <person name="Turnbaugh P.J."/>
            <person name="Mahowald M."/>
            <person name="Liep D."/>
            <person name="Gordon J."/>
        </authorList>
    </citation>
    <scope>NUCLEOTIDE SEQUENCE</scope>
    <source>
        <strain evidence="3">DSM 15053</strain>
    </source>
</reference>
<accession>C0BZ26</accession>
<dbReference type="HOGENOM" id="CLU_060196_2_1_9"/>
<dbReference type="InterPro" id="IPR012255">
    <property type="entry name" value="ETF_b"/>
</dbReference>
<dbReference type="InterPro" id="IPR014729">
    <property type="entry name" value="Rossmann-like_a/b/a_fold"/>
</dbReference>
<dbReference type="SMART" id="SM00893">
    <property type="entry name" value="ETF"/>
    <property type="match status" value="1"/>
</dbReference>
<feature type="domain" description="Electron transfer flavoprotein alpha/beta-subunit N-terminal" evidence="2">
    <location>
        <begin position="25"/>
        <end position="218"/>
    </location>
</feature>
<dbReference type="PANTHER" id="PTHR21294:SF17">
    <property type="entry name" value="PROTEIN FIXA"/>
    <property type="match status" value="1"/>
</dbReference>
<proteinExistence type="predicted"/>
<dbReference type="SUPFAM" id="SSF52402">
    <property type="entry name" value="Adenine nucleotide alpha hydrolases-like"/>
    <property type="match status" value="1"/>
</dbReference>
<evidence type="ECO:0000313" key="3">
    <source>
        <dbReference type="EMBL" id="EEG75104.1"/>
    </source>
</evidence>
<dbReference type="InterPro" id="IPR014730">
    <property type="entry name" value="ETF_a/b_N"/>
</dbReference>